<evidence type="ECO:0008006" key="3">
    <source>
        <dbReference type="Google" id="ProtNLM"/>
    </source>
</evidence>
<evidence type="ECO:0000313" key="1">
    <source>
        <dbReference type="EMBL" id="MDN3241136.1"/>
    </source>
</evidence>
<accession>A0ABT7YR63</accession>
<proteinExistence type="predicted"/>
<reference evidence="1" key="1">
    <citation type="submission" date="2023-06" db="EMBL/GenBank/DDBJ databases">
        <title>Gycomyces niveus sp.nov., a novel actinomycete isolated from soil in Shouguang.</title>
        <authorList>
            <person name="Yang X."/>
            <person name="Zhao J."/>
        </authorList>
    </citation>
    <scope>NUCLEOTIDE SEQUENCE</scope>
    <source>
        <strain evidence="1">NEAU C2</strain>
    </source>
</reference>
<gene>
    <name evidence="1" type="ORF">QWI33_15500</name>
</gene>
<comment type="caution">
    <text evidence="1">The sequence shown here is derived from an EMBL/GenBank/DDBJ whole genome shotgun (WGS) entry which is preliminary data.</text>
</comment>
<name>A0ABT7YR63_9ACTN</name>
<sequence>MSTDFEQIKAKIDYLLSRDDIAFPPNVYWDWKTEGLREPLSDERLTPRERLLAVCDDLRMGQLWFYGADRRRKRLVDESETEWSGEHDWIIIGESALAETTAILLHAQTGEVAFYDADAWDWNLRDNFVFVKESLAAFVDEVALGLDYELLYYQNLEELAEVLGFEDDEFPGIEADPWYHLLREMRADLFGDAAVPRDRRQELLRRLEAAEDEE</sequence>
<dbReference type="RefSeq" id="WP_289958051.1">
    <property type="nucleotide sequence ID" value="NZ_JAUEMJ010000004.1"/>
</dbReference>
<evidence type="ECO:0000313" key="2">
    <source>
        <dbReference type="Proteomes" id="UP001171902"/>
    </source>
</evidence>
<protein>
    <recommendedName>
        <fullName evidence="3">SMI1/KNR4 family protein</fullName>
    </recommendedName>
</protein>
<dbReference type="Proteomes" id="UP001171902">
    <property type="component" value="Unassembled WGS sequence"/>
</dbReference>
<keyword evidence="2" id="KW-1185">Reference proteome</keyword>
<organism evidence="1 2">
    <name type="scientific">Glycomyces tritici</name>
    <dbReference type="NCBI Taxonomy" id="2665176"/>
    <lineage>
        <taxon>Bacteria</taxon>
        <taxon>Bacillati</taxon>
        <taxon>Actinomycetota</taxon>
        <taxon>Actinomycetes</taxon>
        <taxon>Glycomycetales</taxon>
        <taxon>Glycomycetaceae</taxon>
        <taxon>Glycomyces</taxon>
    </lineage>
</organism>
<dbReference type="EMBL" id="JAUEMJ010000004">
    <property type="protein sequence ID" value="MDN3241136.1"/>
    <property type="molecule type" value="Genomic_DNA"/>
</dbReference>